<dbReference type="RefSeq" id="WP_249248247.1">
    <property type="nucleotide sequence ID" value="NZ_JAKIKT010000002.1"/>
</dbReference>
<protein>
    <recommendedName>
        <fullName evidence="3">Tetratricopeptide repeat protein</fullName>
    </recommendedName>
</protein>
<keyword evidence="2" id="KW-1185">Reference proteome</keyword>
<reference evidence="1 2" key="1">
    <citation type="submission" date="2022-01" db="EMBL/GenBank/DDBJ databases">
        <title>Whole genome-based taxonomy of the Shewanellaceae.</title>
        <authorList>
            <person name="Martin-Rodriguez A.J."/>
        </authorList>
    </citation>
    <scope>NUCLEOTIDE SEQUENCE [LARGE SCALE GENOMIC DNA]</scope>
    <source>
        <strain evidence="1 2">DSM 21332</strain>
    </source>
</reference>
<evidence type="ECO:0000313" key="1">
    <source>
        <dbReference type="EMBL" id="MCL2913498.1"/>
    </source>
</evidence>
<sequence length="133" mass="15557">MESWLKYTQTANLLFQEQEWKLAECWYRRALARACALYQFSPNEDKVVMAWIASFHNLAALFHQQGEPEAQRIHLLNPYENLFGRLTQDQSCCDLSLLLKGMDLCIREIQLYNSHSVTHPIHLLPLPSEEPCH</sequence>
<organism evidence="1 2">
    <name type="scientific">Shewanella corallii</name>
    <dbReference type="NCBI Taxonomy" id="560080"/>
    <lineage>
        <taxon>Bacteria</taxon>
        <taxon>Pseudomonadati</taxon>
        <taxon>Pseudomonadota</taxon>
        <taxon>Gammaproteobacteria</taxon>
        <taxon>Alteromonadales</taxon>
        <taxon>Shewanellaceae</taxon>
        <taxon>Shewanella</taxon>
    </lineage>
</organism>
<gene>
    <name evidence="1" type="ORF">L2725_06805</name>
</gene>
<comment type="caution">
    <text evidence="1">The sequence shown here is derived from an EMBL/GenBank/DDBJ whole genome shotgun (WGS) entry which is preliminary data.</text>
</comment>
<evidence type="ECO:0000313" key="2">
    <source>
        <dbReference type="Proteomes" id="UP001202831"/>
    </source>
</evidence>
<accession>A0ABT0N4V7</accession>
<proteinExistence type="predicted"/>
<dbReference type="Proteomes" id="UP001202831">
    <property type="component" value="Unassembled WGS sequence"/>
</dbReference>
<name>A0ABT0N4V7_9GAMM</name>
<dbReference type="EMBL" id="JAKIKT010000002">
    <property type="protein sequence ID" value="MCL2913498.1"/>
    <property type="molecule type" value="Genomic_DNA"/>
</dbReference>
<evidence type="ECO:0008006" key="3">
    <source>
        <dbReference type="Google" id="ProtNLM"/>
    </source>
</evidence>